<evidence type="ECO:0000256" key="2">
    <source>
        <dbReference type="PROSITE-ProRule" id="PRU00168"/>
    </source>
</evidence>
<dbReference type="GO" id="GO:0005085">
    <property type="term" value="F:guanyl-nucleotide exchange factor activity"/>
    <property type="evidence" value="ECO:0007669"/>
    <property type="project" value="UniProtKB-KW"/>
</dbReference>
<evidence type="ECO:0000313" key="4">
    <source>
        <dbReference type="EMBL" id="KAH0550857.1"/>
    </source>
</evidence>
<dbReference type="InterPro" id="IPR036964">
    <property type="entry name" value="RASGEF_cat_dom_sf"/>
</dbReference>
<dbReference type="Pfam" id="PF00617">
    <property type="entry name" value="RasGEF"/>
    <property type="match status" value="1"/>
</dbReference>
<dbReference type="AlphaFoldDB" id="A0AAV7IIW0"/>
<dbReference type="PROSITE" id="PS50009">
    <property type="entry name" value="RASGEF_CAT"/>
    <property type="match status" value="1"/>
</dbReference>
<organism evidence="4 5">
    <name type="scientific">Cotesia glomerata</name>
    <name type="common">Lepidopteran parasitic wasp</name>
    <name type="synonym">Apanteles glomeratus</name>
    <dbReference type="NCBI Taxonomy" id="32391"/>
    <lineage>
        <taxon>Eukaryota</taxon>
        <taxon>Metazoa</taxon>
        <taxon>Ecdysozoa</taxon>
        <taxon>Arthropoda</taxon>
        <taxon>Hexapoda</taxon>
        <taxon>Insecta</taxon>
        <taxon>Pterygota</taxon>
        <taxon>Neoptera</taxon>
        <taxon>Endopterygota</taxon>
        <taxon>Hymenoptera</taxon>
        <taxon>Apocrita</taxon>
        <taxon>Ichneumonoidea</taxon>
        <taxon>Braconidae</taxon>
        <taxon>Microgastrinae</taxon>
        <taxon>Cotesia</taxon>
    </lineage>
</organism>
<dbReference type="InterPro" id="IPR008937">
    <property type="entry name" value="Ras-like_GEF"/>
</dbReference>
<dbReference type="InterPro" id="IPR023578">
    <property type="entry name" value="Ras_GEF_dom_sf"/>
</dbReference>
<comment type="caution">
    <text evidence="4">The sequence shown here is derived from an EMBL/GenBank/DDBJ whole genome shotgun (WGS) entry which is preliminary data.</text>
</comment>
<evidence type="ECO:0000259" key="3">
    <source>
        <dbReference type="PROSITE" id="PS50009"/>
    </source>
</evidence>
<evidence type="ECO:0000313" key="5">
    <source>
        <dbReference type="Proteomes" id="UP000826195"/>
    </source>
</evidence>
<dbReference type="SUPFAM" id="SSF48366">
    <property type="entry name" value="Ras GEF"/>
    <property type="match status" value="1"/>
</dbReference>
<evidence type="ECO:0000256" key="1">
    <source>
        <dbReference type="ARBA" id="ARBA00022658"/>
    </source>
</evidence>
<dbReference type="SMART" id="SM00147">
    <property type="entry name" value="RasGEF"/>
    <property type="match status" value="1"/>
</dbReference>
<dbReference type="GO" id="GO:0005886">
    <property type="term" value="C:plasma membrane"/>
    <property type="evidence" value="ECO:0007669"/>
    <property type="project" value="TreeGrafter"/>
</dbReference>
<gene>
    <name evidence="4" type="ORF">KQX54_020993</name>
</gene>
<keyword evidence="1 2" id="KW-0344">Guanine-nucleotide releasing factor</keyword>
<accession>A0AAV7IIW0</accession>
<dbReference type="Gene3D" id="1.10.840.10">
    <property type="entry name" value="Ras guanine-nucleotide exchange factors catalytic domain"/>
    <property type="match status" value="1"/>
</dbReference>
<dbReference type="InterPro" id="IPR001895">
    <property type="entry name" value="RASGEF_cat_dom"/>
</dbReference>
<feature type="domain" description="Ras-GEF" evidence="3">
    <location>
        <begin position="536"/>
        <end position="767"/>
    </location>
</feature>
<keyword evidence="5" id="KW-1185">Reference proteome</keyword>
<dbReference type="PANTHER" id="PTHR23113:SF368">
    <property type="entry name" value="CELL DIVISION CONTROL PROTEIN 25"/>
    <property type="match status" value="1"/>
</dbReference>
<sequence>MEYKRIQKLLLTEYQEFTGRVLVESPFAETTRDGQGLRQVSLGLTSSKFIIASDIIKINSEFICPSELDPAIESFELVSIYPLNYITLSIYRRKRRKTLKARFIDGQINYYELGGTEKKEYYWNLWCKHIRIFLSQKDKGSSLSEPSAASSTSTSTLYVLSSSSSSYSSSSSFKAQTDKKYRKHSTGIDRKSSLCRLWAQYGGAGDGNSSQWPKKNLYLGPSYAELGYGFYTPIINNETTFLRNESNSSTDLIFKTSNNTWPTKTRRKNLTKIQSFHYNDNTNSKRKTRIKKKEYKLITKSSQEGSNISSDTLLIPKISRFKFGIDENCITGLYLEPHYGDPHHLVGVKSAYKLMDPYKFIESGVIVWEKNHIKNDKKHLRRWGLVPKAHFLYALGPWAVTPGDKISIQRKRSSSAVAIRRHSNLNNDFQLQVSKKQLTSSVSLTLLTQLVPSVEINNSINNNSKKHFILFWTPDYWYRPKSAITSYRELQNHLINLRDYHSTKKKSNKNFFLRKNTSNASVDSVKCDKTNSWDLSSSTIAQQLTLIDRDLFLRISLTEIEILITQKLSKNTPNVRAWIAFSHRVSCLVTSEIIAIKNFNIRARILTRFINAAYKCYSIGNFHSCRSILAGLQSPPIYRLKDTWSRIKTHHSTAYHTISRLCKVFKNTQSKIYERAWNKAENCPPLIPYVGDILIKILKINNYDSLKSLIKCNNNNSDMLKQASNKKTQTINWDGGSTFITQQLQLDKDLNPTEIKQTADNYDKLKSERKNIVSKILSSFIKTKNPIKEKRDKFYWAARQLLLARKYFNRWQTSTITAKIIAQDDQKRNLRYSQRKNINQLLMWFENCQRHARKYDYPGHSFAWEFILKARYREDKENFFLSKLLEPALDK</sequence>
<dbReference type="PANTHER" id="PTHR23113">
    <property type="entry name" value="GUANINE NUCLEOTIDE EXCHANGE FACTOR"/>
    <property type="match status" value="1"/>
</dbReference>
<dbReference type="GO" id="GO:0007265">
    <property type="term" value="P:Ras protein signal transduction"/>
    <property type="evidence" value="ECO:0007669"/>
    <property type="project" value="TreeGrafter"/>
</dbReference>
<protein>
    <recommendedName>
        <fullName evidence="3">Ras-GEF domain-containing protein</fullName>
    </recommendedName>
</protein>
<dbReference type="EMBL" id="JAHXZJ010001864">
    <property type="protein sequence ID" value="KAH0550857.1"/>
    <property type="molecule type" value="Genomic_DNA"/>
</dbReference>
<proteinExistence type="predicted"/>
<name>A0AAV7IIW0_COTGL</name>
<reference evidence="4 5" key="1">
    <citation type="journal article" date="2021" name="J. Hered.">
        <title>A chromosome-level genome assembly of the parasitoid wasp, Cotesia glomerata (Hymenoptera: Braconidae).</title>
        <authorList>
            <person name="Pinto B.J."/>
            <person name="Weis J.J."/>
            <person name="Gamble T."/>
            <person name="Ode P.J."/>
            <person name="Paul R."/>
            <person name="Zaspel J.M."/>
        </authorList>
    </citation>
    <scope>NUCLEOTIDE SEQUENCE [LARGE SCALE GENOMIC DNA]</scope>
    <source>
        <strain evidence="4">CgM1</strain>
    </source>
</reference>
<dbReference type="Proteomes" id="UP000826195">
    <property type="component" value="Unassembled WGS sequence"/>
</dbReference>